<feature type="region of interest" description="Disordered" evidence="1">
    <location>
        <begin position="28"/>
        <end position="68"/>
    </location>
</feature>
<dbReference type="AlphaFoldDB" id="A0A1J7JJI4"/>
<reference evidence="2 3" key="1">
    <citation type="submission" date="2016-10" db="EMBL/GenBank/DDBJ databases">
        <title>Draft genome sequence of Coniochaeta ligniaria NRRL30616, a lignocellulolytic fungus for bioabatement of inhibitors in plant biomass hydrolysates.</title>
        <authorList>
            <consortium name="DOE Joint Genome Institute"/>
            <person name="Jimenez D.J."/>
            <person name="Hector R.E."/>
            <person name="Riley R."/>
            <person name="Sun H."/>
            <person name="Grigoriev I.V."/>
            <person name="Van Elsas J.D."/>
            <person name="Nichols N.N."/>
        </authorList>
    </citation>
    <scope>NUCLEOTIDE SEQUENCE [LARGE SCALE GENOMIC DNA]</scope>
    <source>
        <strain evidence="2 3">NRRL 30616</strain>
    </source>
</reference>
<evidence type="ECO:0000313" key="3">
    <source>
        <dbReference type="Proteomes" id="UP000182658"/>
    </source>
</evidence>
<gene>
    <name evidence="2" type="ORF">CONLIGDRAFT_181479</name>
</gene>
<accession>A0A1J7JJI4</accession>
<evidence type="ECO:0000256" key="1">
    <source>
        <dbReference type="SAM" id="MobiDB-lite"/>
    </source>
</evidence>
<proteinExistence type="predicted"/>
<name>A0A1J7JJI4_9PEZI</name>
<sequence>MHLQPDFVCRSVTGACILQRATPNLIQHDRPSMPQKPCRTVSRSPLRMTHPRTPNITREPTSVEADDPVTGTCWLSNMSRARKPASPVLIGHSSCLYPRRPPRGYFPSCRPGLATPTQPPTLAVG</sequence>
<organism evidence="2 3">
    <name type="scientific">Coniochaeta ligniaria NRRL 30616</name>
    <dbReference type="NCBI Taxonomy" id="1408157"/>
    <lineage>
        <taxon>Eukaryota</taxon>
        <taxon>Fungi</taxon>
        <taxon>Dikarya</taxon>
        <taxon>Ascomycota</taxon>
        <taxon>Pezizomycotina</taxon>
        <taxon>Sordariomycetes</taxon>
        <taxon>Sordariomycetidae</taxon>
        <taxon>Coniochaetales</taxon>
        <taxon>Coniochaetaceae</taxon>
        <taxon>Coniochaeta</taxon>
    </lineage>
</organism>
<protein>
    <submittedName>
        <fullName evidence="2">Uncharacterized protein</fullName>
    </submittedName>
</protein>
<keyword evidence="3" id="KW-1185">Reference proteome</keyword>
<evidence type="ECO:0000313" key="2">
    <source>
        <dbReference type="EMBL" id="OIW33537.1"/>
    </source>
</evidence>
<dbReference type="InParanoid" id="A0A1J7JJI4"/>
<dbReference type="EMBL" id="KV875094">
    <property type="protein sequence ID" value="OIW33537.1"/>
    <property type="molecule type" value="Genomic_DNA"/>
</dbReference>
<dbReference type="Proteomes" id="UP000182658">
    <property type="component" value="Unassembled WGS sequence"/>
</dbReference>